<dbReference type="AlphaFoldDB" id="A0A6P2CRX6"/>
<dbReference type="EMBL" id="LR593886">
    <property type="protein sequence ID" value="VTR90835.1"/>
    <property type="molecule type" value="Genomic_DNA"/>
</dbReference>
<evidence type="ECO:0000256" key="1">
    <source>
        <dbReference type="SAM" id="MobiDB-lite"/>
    </source>
</evidence>
<feature type="region of interest" description="Disordered" evidence="1">
    <location>
        <begin position="1"/>
        <end position="26"/>
    </location>
</feature>
<evidence type="ECO:0000313" key="2">
    <source>
        <dbReference type="EMBL" id="VTR90835.1"/>
    </source>
</evidence>
<proteinExistence type="predicted"/>
<name>A0A6P2CRX6_9BACT</name>
<feature type="compositionally biased region" description="Polar residues" evidence="1">
    <location>
        <begin position="1"/>
        <end position="18"/>
    </location>
</feature>
<organism evidence="2 3">
    <name type="scientific">Gemmata massiliana</name>
    <dbReference type="NCBI Taxonomy" id="1210884"/>
    <lineage>
        <taxon>Bacteria</taxon>
        <taxon>Pseudomonadati</taxon>
        <taxon>Planctomycetota</taxon>
        <taxon>Planctomycetia</taxon>
        <taxon>Gemmatales</taxon>
        <taxon>Gemmataceae</taxon>
        <taxon>Gemmata</taxon>
    </lineage>
</organism>
<accession>A0A6P2CRX6</accession>
<dbReference type="KEGG" id="gms:SOIL9_68790"/>
<keyword evidence="3" id="KW-1185">Reference proteome</keyword>
<gene>
    <name evidence="2" type="ORF">SOIL9_68790</name>
</gene>
<reference evidence="2 3" key="1">
    <citation type="submission" date="2019-05" db="EMBL/GenBank/DDBJ databases">
        <authorList>
            <consortium name="Science for Life Laboratories"/>
        </authorList>
    </citation>
    <scope>NUCLEOTIDE SEQUENCE [LARGE SCALE GENOMIC DNA]</scope>
    <source>
        <strain evidence="2">Soil9</strain>
    </source>
</reference>
<sequence length="88" mass="9496">MTTTTNAPAKGNTKTRPTVQDRADEENKAKLLDEIVRIGGLLSRVDRMETELNEAGYSGNAPLGDEFNAISIDLQAAVFAYVRALGRG</sequence>
<dbReference type="Proteomes" id="UP000464178">
    <property type="component" value="Chromosome"/>
</dbReference>
<dbReference type="RefSeq" id="WP_162665916.1">
    <property type="nucleotide sequence ID" value="NZ_LR593886.1"/>
</dbReference>
<protein>
    <submittedName>
        <fullName evidence="2">Uncharacterized protein</fullName>
    </submittedName>
</protein>
<evidence type="ECO:0000313" key="3">
    <source>
        <dbReference type="Proteomes" id="UP000464178"/>
    </source>
</evidence>